<dbReference type="PIRSF" id="PIRSF016123">
    <property type="entry name" value="UCP016123"/>
    <property type="match status" value="1"/>
</dbReference>
<dbReference type="HAMAP" id="MF_00077">
    <property type="entry name" value="tRNA_methyltr_aTrm56"/>
    <property type="match status" value="1"/>
</dbReference>
<comment type="caution">
    <text evidence="14">Lacks conserved residue(s) required for the propagation of feature annotation.</text>
</comment>
<evidence type="ECO:0000256" key="13">
    <source>
        <dbReference type="ARBA" id="ARBA00047792"/>
    </source>
</evidence>
<keyword evidence="11 14" id="KW-0819">tRNA processing</keyword>
<evidence type="ECO:0000256" key="5">
    <source>
        <dbReference type="ARBA" id="ARBA00012624"/>
    </source>
</evidence>
<feature type="binding site" evidence="14">
    <location>
        <position position="83"/>
    </location>
    <ligand>
        <name>S-adenosyl-L-methionine</name>
        <dbReference type="ChEBI" id="CHEBI:59789"/>
    </ligand>
</feature>
<accession>A0A7G9Z1I3</accession>
<dbReference type="InterPro" id="IPR002845">
    <property type="entry name" value="tRNA_mtfrase_aTrm56"/>
</dbReference>
<keyword evidence="10 14" id="KW-0949">S-adenosyl-L-methionine</keyword>
<dbReference type="CDD" id="cd18083">
    <property type="entry name" value="aTrm56-like"/>
    <property type="match status" value="1"/>
</dbReference>
<dbReference type="GO" id="GO:0002128">
    <property type="term" value="P:tRNA nucleoside ribose methylation"/>
    <property type="evidence" value="ECO:0007669"/>
    <property type="project" value="UniProtKB-UniRule"/>
</dbReference>
<evidence type="ECO:0000256" key="14">
    <source>
        <dbReference type="HAMAP-Rule" id="MF_00077"/>
    </source>
</evidence>
<comment type="function">
    <text evidence="1 14">Specifically catalyzes the AdoMet-dependent 2'-O-ribose methylation of cytidine at position 56 in tRNAs.</text>
</comment>
<proteinExistence type="inferred from homology"/>
<dbReference type="EMBL" id="MT631662">
    <property type="protein sequence ID" value="QNO56599.1"/>
    <property type="molecule type" value="Genomic_DNA"/>
</dbReference>
<evidence type="ECO:0000256" key="11">
    <source>
        <dbReference type="ARBA" id="ARBA00022694"/>
    </source>
</evidence>
<dbReference type="GO" id="GO:0005737">
    <property type="term" value="C:cytoplasm"/>
    <property type="evidence" value="ECO:0007669"/>
    <property type="project" value="UniProtKB-SubCell"/>
</dbReference>
<dbReference type="Gene3D" id="3.40.1280.10">
    <property type="match status" value="1"/>
</dbReference>
<dbReference type="NCBIfam" id="NF003048">
    <property type="entry name" value="PRK03958.1"/>
    <property type="match status" value="1"/>
</dbReference>
<dbReference type="PANTHER" id="PTHR42197">
    <property type="entry name" value="TRNA (CYTIDINE(56)-2'-O)-METHYLTRANSFERASE"/>
    <property type="match status" value="1"/>
</dbReference>
<comment type="similarity">
    <text evidence="3 14">Belongs to the aTrm56 family.</text>
</comment>
<evidence type="ECO:0000313" key="16">
    <source>
        <dbReference type="EMBL" id="QNO56599.1"/>
    </source>
</evidence>
<dbReference type="PANTHER" id="PTHR42197:SF1">
    <property type="entry name" value="TRNA (CYTIDINE(56)-2'-O)-METHYLTRANSFERASE"/>
    <property type="match status" value="1"/>
</dbReference>
<comment type="catalytic activity">
    <reaction evidence="13 14">
        <text>cytidine(56) in tRNA + S-adenosyl-L-methionine = 2'-O-methylcytidine(56) in tRNA + S-adenosyl-L-homocysteine + H(+)</text>
        <dbReference type="Rhea" id="RHEA:42968"/>
        <dbReference type="Rhea" id="RHEA-COMP:10308"/>
        <dbReference type="Rhea" id="RHEA-COMP:10309"/>
        <dbReference type="ChEBI" id="CHEBI:15378"/>
        <dbReference type="ChEBI" id="CHEBI:57856"/>
        <dbReference type="ChEBI" id="CHEBI:59789"/>
        <dbReference type="ChEBI" id="CHEBI:74495"/>
        <dbReference type="ChEBI" id="CHEBI:82748"/>
        <dbReference type="EC" id="2.1.1.206"/>
    </reaction>
</comment>
<feature type="binding site" evidence="14">
    <location>
        <begin position="113"/>
        <end position="117"/>
    </location>
    <ligand>
        <name>S-adenosyl-L-methionine</name>
        <dbReference type="ChEBI" id="CHEBI:59789"/>
    </ligand>
</feature>
<comment type="subunit">
    <text evidence="4 14">Homodimer.</text>
</comment>
<evidence type="ECO:0000256" key="10">
    <source>
        <dbReference type="ARBA" id="ARBA00022691"/>
    </source>
</evidence>
<evidence type="ECO:0000256" key="6">
    <source>
        <dbReference type="ARBA" id="ARBA00013709"/>
    </source>
</evidence>
<dbReference type="EMBL" id="MT631663">
    <property type="protein sequence ID" value="QNO56634.1"/>
    <property type="molecule type" value="Genomic_DNA"/>
</dbReference>
<gene>
    <name evidence="16" type="ORF">GDLDPPJJ_00026</name>
    <name evidence="17" type="ORF">HANIDNDE_00020</name>
    <name evidence="15" type="ORF">PCFKKONE_00021</name>
</gene>
<comment type="subcellular location">
    <subcellularLocation>
        <location evidence="2 14">Cytoplasm</location>
    </subcellularLocation>
</comment>
<evidence type="ECO:0000256" key="1">
    <source>
        <dbReference type="ARBA" id="ARBA00003959"/>
    </source>
</evidence>
<evidence type="ECO:0000256" key="12">
    <source>
        <dbReference type="ARBA" id="ARBA00029826"/>
    </source>
</evidence>
<protein>
    <recommendedName>
        <fullName evidence="6 14">tRNA (cytidine(56)-2'-O)-methyltransferase</fullName>
        <ecNumber evidence="5 14">2.1.1.206</ecNumber>
    </recommendedName>
    <alternativeName>
        <fullName evidence="12 14">tRNA ribose 2'-O-methyltransferase aTrm56</fullName>
    </alternativeName>
</protein>
<dbReference type="EMBL" id="MT631562">
    <property type="protein sequence ID" value="QNO54117.1"/>
    <property type="molecule type" value="Genomic_DNA"/>
</dbReference>
<sequence length="182" mass="20582">MEIVILRLGHRPERDKRITTHVGLVGRALGAKGMLLASSDKGIERSINEVTQRWGGGFFVQTGVKWSDELKRWKQEGGKVCHLTMYGENILDVIDEIRAEAKRDKTRIMVIVGAEKVPYSVYDAADWNIAVSSQPHSEVAALALFLDYLQRGKELKTKFEHAKMEIVPKRRGKEVIRNVNGK</sequence>
<reference evidence="15" key="1">
    <citation type="submission" date="2020-06" db="EMBL/GenBank/DDBJ databases">
        <title>Unique genomic features of the anaerobic methanotrophic archaea.</title>
        <authorList>
            <person name="Chadwick G.L."/>
            <person name="Skennerton C.T."/>
            <person name="Laso-Perez R."/>
            <person name="Leu A.O."/>
            <person name="Speth D.R."/>
            <person name="Yu H."/>
            <person name="Morgan-Lang C."/>
            <person name="Hatzenpichler R."/>
            <person name="Goudeau D."/>
            <person name="Malmstrom R."/>
            <person name="Brazelton W.J."/>
            <person name="Woyke T."/>
            <person name="Hallam S.J."/>
            <person name="Tyson G.W."/>
            <person name="Wegener G."/>
            <person name="Boetius A."/>
            <person name="Orphan V."/>
        </authorList>
    </citation>
    <scope>NUCLEOTIDE SEQUENCE</scope>
</reference>
<dbReference type="GO" id="GO:0106059">
    <property type="term" value="F:tRNA (cytidine(56)-2'-O)-methyltransferase activity"/>
    <property type="evidence" value="ECO:0007669"/>
    <property type="project" value="UniProtKB-EC"/>
</dbReference>
<keyword evidence="7 14" id="KW-0963">Cytoplasm</keyword>
<evidence type="ECO:0000313" key="17">
    <source>
        <dbReference type="EMBL" id="QNO56634.1"/>
    </source>
</evidence>
<organism evidence="15">
    <name type="scientific">Candidatus Methanophaga sp. ANME-1 ERB7</name>
    <dbReference type="NCBI Taxonomy" id="2759913"/>
    <lineage>
        <taxon>Archaea</taxon>
        <taxon>Methanobacteriati</taxon>
        <taxon>Methanobacteriota</taxon>
        <taxon>Stenosarchaea group</taxon>
        <taxon>Methanomicrobia</taxon>
        <taxon>Candidatus Methanophagales</taxon>
        <taxon>Candidatus Methanophagaceae</taxon>
        <taxon>Candidatus Methanophaga</taxon>
    </lineage>
</organism>
<dbReference type="AlphaFoldDB" id="A0A7G9Z1I3"/>
<dbReference type="EC" id="2.1.1.206" evidence="5 14"/>
<evidence type="ECO:0000256" key="3">
    <source>
        <dbReference type="ARBA" id="ARBA00010324"/>
    </source>
</evidence>
<evidence type="ECO:0000256" key="7">
    <source>
        <dbReference type="ARBA" id="ARBA00022490"/>
    </source>
</evidence>
<keyword evidence="9 14" id="KW-0808">Transferase</keyword>
<dbReference type="InterPro" id="IPR029026">
    <property type="entry name" value="tRNA_m1G_MTases_N"/>
</dbReference>
<evidence type="ECO:0000256" key="8">
    <source>
        <dbReference type="ARBA" id="ARBA00022603"/>
    </source>
</evidence>
<evidence type="ECO:0000256" key="9">
    <source>
        <dbReference type="ARBA" id="ARBA00022679"/>
    </source>
</evidence>
<dbReference type="SUPFAM" id="SSF75217">
    <property type="entry name" value="alpha/beta knot"/>
    <property type="match status" value="1"/>
</dbReference>
<dbReference type="InterPro" id="IPR029028">
    <property type="entry name" value="Alpha/beta_knot_MTases"/>
</dbReference>
<evidence type="ECO:0000256" key="4">
    <source>
        <dbReference type="ARBA" id="ARBA00011738"/>
    </source>
</evidence>
<name>A0A7G9Z1I3_9EURY</name>
<dbReference type="Pfam" id="PF01994">
    <property type="entry name" value="Trm56"/>
    <property type="match status" value="1"/>
</dbReference>
<keyword evidence="8 14" id="KW-0489">Methyltransferase</keyword>
<evidence type="ECO:0000313" key="15">
    <source>
        <dbReference type="EMBL" id="QNO54117.1"/>
    </source>
</evidence>
<evidence type="ECO:0000256" key="2">
    <source>
        <dbReference type="ARBA" id="ARBA00004496"/>
    </source>
</evidence>